<dbReference type="InterPro" id="IPR038592">
    <property type="entry name" value="CheD-like_sf"/>
</dbReference>
<comment type="catalytic activity">
    <reaction evidence="3">
        <text>L-glutaminyl-[protein] + H2O = L-glutamyl-[protein] + NH4(+)</text>
        <dbReference type="Rhea" id="RHEA:16441"/>
        <dbReference type="Rhea" id="RHEA-COMP:10207"/>
        <dbReference type="Rhea" id="RHEA-COMP:10208"/>
        <dbReference type="ChEBI" id="CHEBI:15377"/>
        <dbReference type="ChEBI" id="CHEBI:28938"/>
        <dbReference type="ChEBI" id="CHEBI:29973"/>
        <dbReference type="ChEBI" id="CHEBI:30011"/>
        <dbReference type="EC" id="3.5.1.44"/>
    </reaction>
</comment>
<gene>
    <name evidence="3" type="primary">cheD</name>
    <name evidence="4" type="ORF">ACFOEW_02620</name>
</gene>
<proteinExistence type="inferred from homology"/>
<organism evidence="4 5">
    <name type="scientific">Alteromonas oceani</name>
    <dbReference type="NCBI Taxonomy" id="2071609"/>
    <lineage>
        <taxon>Bacteria</taxon>
        <taxon>Pseudomonadati</taxon>
        <taxon>Pseudomonadota</taxon>
        <taxon>Gammaproteobacteria</taxon>
        <taxon>Alteromonadales</taxon>
        <taxon>Alteromonadaceae</taxon>
        <taxon>Alteromonas/Salinimonas group</taxon>
        <taxon>Alteromonas</taxon>
    </lineage>
</organism>
<dbReference type="PANTHER" id="PTHR35147:SF3">
    <property type="entry name" value="CHEMORECEPTOR GLUTAMINE DEAMIDASE CHED 1-RELATED"/>
    <property type="match status" value="1"/>
</dbReference>
<dbReference type="SUPFAM" id="SSF64438">
    <property type="entry name" value="CNF1/YfiH-like putative cysteine hydrolases"/>
    <property type="match status" value="1"/>
</dbReference>
<accession>A0ABV7JZM3</accession>
<reference evidence="5" key="1">
    <citation type="journal article" date="2019" name="Int. J. Syst. Evol. Microbiol.">
        <title>The Global Catalogue of Microorganisms (GCM) 10K type strain sequencing project: providing services to taxonomists for standard genome sequencing and annotation.</title>
        <authorList>
            <consortium name="The Broad Institute Genomics Platform"/>
            <consortium name="The Broad Institute Genome Sequencing Center for Infectious Disease"/>
            <person name="Wu L."/>
            <person name="Ma J."/>
        </authorList>
    </citation>
    <scope>NUCLEOTIDE SEQUENCE [LARGE SCALE GENOMIC DNA]</scope>
    <source>
        <strain evidence="5">KCTC 52449</strain>
    </source>
</reference>
<evidence type="ECO:0000313" key="5">
    <source>
        <dbReference type="Proteomes" id="UP001595477"/>
    </source>
</evidence>
<comment type="function">
    <text evidence="3">Probably deamidates glutamine residues to glutamate on methyl-accepting chemotaxis receptors (MCPs), playing an important role in chemotaxis.</text>
</comment>
<dbReference type="EMBL" id="JBHRSX010000007">
    <property type="protein sequence ID" value="MFC3200712.1"/>
    <property type="molecule type" value="Genomic_DNA"/>
</dbReference>
<keyword evidence="1 3" id="KW-0145">Chemotaxis</keyword>
<dbReference type="PANTHER" id="PTHR35147">
    <property type="entry name" value="CHEMORECEPTOR GLUTAMINE DEAMIDASE CHED-RELATED"/>
    <property type="match status" value="1"/>
</dbReference>
<evidence type="ECO:0000256" key="1">
    <source>
        <dbReference type="ARBA" id="ARBA00022500"/>
    </source>
</evidence>
<comment type="similarity">
    <text evidence="3">Belongs to the CheD family.</text>
</comment>
<keyword evidence="2 3" id="KW-0378">Hydrolase</keyword>
<evidence type="ECO:0000256" key="3">
    <source>
        <dbReference type="HAMAP-Rule" id="MF_01440"/>
    </source>
</evidence>
<dbReference type="CDD" id="cd16352">
    <property type="entry name" value="CheD"/>
    <property type="match status" value="1"/>
</dbReference>
<dbReference type="EC" id="3.5.1.44" evidence="3"/>
<dbReference type="Proteomes" id="UP001595477">
    <property type="component" value="Unassembled WGS sequence"/>
</dbReference>
<name>A0ABV7JZM3_9ALTE</name>
<evidence type="ECO:0000256" key="2">
    <source>
        <dbReference type="ARBA" id="ARBA00022801"/>
    </source>
</evidence>
<dbReference type="InterPro" id="IPR011324">
    <property type="entry name" value="Cytotoxic_necrot_fac-like_cat"/>
</dbReference>
<dbReference type="HAMAP" id="MF_01440">
    <property type="entry name" value="CheD"/>
    <property type="match status" value="1"/>
</dbReference>
<comment type="caution">
    <text evidence="4">The sequence shown here is derived from an EMBL/GenBank/DDBJ whole genome shotgun (WGS) entry which is preliminary data.</text>
</comment>
<dbReference type="RefSeq" id="WP_123325982.1">
    <property type="nucleotide sequence ID" value="NZ_JBHRSX010000007.1"/>
</dbReference>
<sequence>MPPRKKVHLHAGDYCFGEANLELHTLLGSCVSVTLWHPELKIGGMCHFALPVRKDEPGDKLNPRYGSDCFGLFQRSVARYQIPLSEFEAKIFGGGNILNNTSSKAFASVQKTPVGDKNVQVAFEFLMANNIEMKVAHVGESGYRKIIFDVASGDVWVKFTPVENVGDQNSLTGKT</sequence>
<keyword evidence="5" id="KW-1185">Reference proteome</keyword>
<dbReference type="Gene3D" id="3.30.1330.200">
    <property type="match status" value="1"/>
</dbReference>
<protein>
    <recommendedName>
        <fullName evidence="3">Probable chemoreceptor glutamine deamidase CheD</fullName>
        <ecNumber evidence="3">3.5.1.44</ecNumber>
    </recommendedName>
</protein>
<evidence type="ECO:0000313" key="4">
    <source>
        <dbReference type="EMBL" id="MFC3200712.1"/>
    </source>
</evidence>
<dbReference type="InterPro" id="IPR005659">
    <property type="entry name" value="Chemorcpt_Glu_NH3ase_CheD"/>
</dbReference>
<dbReference type="Pfam" id="PF03975">
    <property type="entry name" value="CheD"/>
    <property type="match status" value="1"/>
</dbReference>